<evidence type="ECO:0000313" key="2">
    <source>
        <dbReference type="Proteomes" id="UP000000214"/>
    </source>
</evidence>
<dbReference type="AlphaFoldDB" id="K7SP38"/>
<evidence type="ECO:0000313" key="1">
    <source>
        <dbReference type="EMBL" id="AFV90985.1"/>
    </source>
</evidence>
<reference evidence="1 2" key="1">
    <citation type="journal article" date="2012" name="BMC Genomics">
        <title>The genome sequence of Propionibacterium acidipropionici provides insights into its biotechnological and industrial potential.</title>
        <authorList>
            <person name="Parizzi L.P."/>
            <person name="Grassi M.C."/>
            <person name="Llerena L.A."/>
            <person name="Carazzolle M.F."/>
            <person name="Queiroz V.L."/>
            <person name="Lunardi I."/>
            <person name="Zeidler A.F."/>
            <person name="Teixeira P.J."/>
            <person name="Mieczkowski P."/>
            <person name="Rincones J."/>
            <person name="Pereira G.A."/>
        </authorList>
    </citation>
    <scope>NUCLEOTIDE SEQUENCE [LARGE SCALE GENOMIC DNA]</scope>
    <source>
        <strain evidence="2">ATCC 4875 / DSM 20272 / JCM 6432 / NBRC 12425 / NCIMB 8070</strain>
    </source>
</reference>
<dbReference type="PATRIC" id="fig|1171373.8.peg.3173"/>
<dbReference type="InterPro" id="IPR007263">
    <property type="entry name" value="DCC1-like"/>
</dbReference>
<gene>
    <name evidence="1" type="ordered locus">PACID_32250</name>
</gene>
<evidence type="ECO:0008006" key="3">
    <source>
        <dbReference type="Google" id="ProtNLM"/>
    </source>
</evidence>
<dbReference type="HOGENOM" id="CLU_086500_5_1_11"/>
<accession>K7SP38</accession>
<dbReference type="GO" id="GO:0015035">
    <property type="term" value="F:protein-disulfide reductase activity"/>
    <property type="evidence" value="ECO:0007669"/>
    <property type="project" value="InterPro"/>
</dbReference>
<dbReference type="Proteomes" id="UP000000214">
    <property type="component" value="Chromosome"/>
</dbReference>
<dbReference type="Pfam" id="PF04134">
    <property type="entry name" value="DCC1-like"/>
    <property type="match status" value="1"/>
</dbReference>
<organism evidence="1 2">
    <name type="scientific">Acidipropionibacterium acidipropionici (strain ATCC 4875 / DSM 20272 / JCM 6432 / NBRC 12425 / NCIMB 8070 / 4)</name>
    <name type="common">Propionibacterium acidipropionici</name>
    <dbReference type="NCBI Taxonomy" id="1171373"/>
    <lineage>
        <taxon>Bacteria</taxon>
        <taxon>Bacillati</taxon>
        <taxon>Actinomycetota</taxon>
        <taxon>Actinomycetes</taxon>
        <taxon>Propionibacteriales</taxon>
        <taxon>Propionibacteriaceae</taxon>
        <taxon>Acidipropionibacterium</taxon>
    </lineage>
</organism>
<dbReference type="EMBL" id="CP003493">
    <property type="protein sequence ID" value="AFV90985.1"/>
    <property type="molecule type" value="Genomic_DNA"/>
</dbReference>
<dbReference type="KEGG" id="pbo:PACID_32250"/>
<sequence>MITVVPPEGLLLFDSDCGFCTACARWLSRRGARVVTRPLIAADTRALGVDAERALREIPLVGADGVVWGAEAIAGALISCPPPWRWAGRVIASAPVRPLAGRIYAWVARNRHRFPGGSEACRL</sequence>
<name>K7SP38_ACIA4</name>
<protein>
    <recommendedName>
        <fullName evidence="3">DUF393 domain-containing protein</fullName>
    </recommendedName>
</protein>
<proteinExistence type="predicted"/>
<dbReference type="eggNOG" id="COG3011">
    <property type="taxonomic scope" value="Bacteria"/>
</dbReference>
<dbReference type="STRING" id="1171373.PACID_32250"/>